<dbReference type="PROSITE" id="PS50929">
    <property type="entry name" value="ABC_TM1F"/>
    <property type="match status" value="1"/>
</dbReference>
<evidence type="ECO:0000259" key="11">
    <source>
        <dbReference type="PROSITE" id="PS50929"/>
    </source>
</evidence>
<dbReference type="CDD" id="cd18541">
    <property type="entry name" value="ABC_6TM_TmrB_like"/>
    <property type="match status" value="1"/>
</dbReference>
<organism evidence="12 13">
    <name type="scientific">Paenibacillus ferrarius</name>
    <dbReference type="NCBI Taxonomy" id="1469647"/>
    <lineage>
        <taxon>Bacteria</taxon>
        <taxon>Bacillati</taxon>
        <taxon>Bacillota</taxon>
        <taxon>Bacilli</taxon>
        <taxon>Bacillales</taxon>
        <taxon>Paenibacillaceae</taxon>
        <taxon>Paenibacillus</taxon>
    </lineage>
</organism>
<feature type="transmembrane region" description="Helical" evidence="9">
    <location>
        <begin position="163"/>
        <end position="181"/>
    </location>
</feature>
<feature type="domain" description="ABC transporter" evidence="10">
    <location>
        <begin position="337"/>
        <end position="572"/>
    </location>
</feature>
<dbReference type="Proteomes" id="UP000190626">
    <property type="component" value="Unassembled WGS sequence"/>
</dbReference>
<feature type="transmembrane region" description="Helical" evidence="9">
    <location>
        <begin position="21"/>
        <end position="44"/>
    </location>
</feature>
<dbReference type="PROSITE" id="PS50893">
    <property type="entry name" value="ABC_TRANSPORTER_2"/>
    <property type="match status" value="1"/>
</dbReference>
<reference evidence="13" key="1">
    <citation type="submission" date="2016-07" db="EMBL/GenBank/DDBJ databases">
        <authorList>
            <person name="Florea S."/>
            <person name="Webb J.S."/>
            <person name="Jaromczyk J."/>
            <person name="Schardl C.L."/>
        </authorList>
    </citation>
    <scope>NUCLEOTIDE SEQUENCE [LARGE SCALE GENOMIC DNA]</scope>
    <source>
        <strain evidence="13">CY1</strain>
    </source>
</reference>
<dbReference type="FunFam" id="3.40.50.300:FF:000221">
    <property type="entry name" value="Multidrug ABC transporter ATP-binding protein"/>
    <property type="match status" value="1"/>
</dbReference>
<keyword evidence="4 9" id="KW-0812">Transmembrane</keyword>
<dbReference type="Pfam" id="PF00664">
    <property type="entry name" value="ABC_membrane"/>
    <property type="match status" value="1"/>
</dbReference>
<feature type="transmembrane region" description="Helical" evidence="9">
    <location>
        <begin position="281"/>
        <end position="301"/>
    </location>
</feature>
<dbReference type="EMBL" id="MBTG01000023">
    <property type="protein sequence ID" value="OPH53311.1"/>
    <property type="molecule type" value="Genomic_DNA"/>
</dbReference>
<dbReference type="Gene3D" id="3.40.50.300">
    <property type="entry name" value="P-loop containing nucleotide triphosphate hydrolases"/>
    <property type="match status" value="1"/>
</dbReference>
<dbReference type="PANTHER" id="PTHR43394">
    <property type="entry name" value="ATP-DEPENDENT PERMEASE MDL1, MITOCHONDRIAL"/>
    <property type="match status" value="1"/>
</dbReference>
<dbReference type="Pfam" id="PF00005">
    <property type="entry name" value="ABC_tran"/>
    <property type="match status" value="1"/>
</dbReference>
<dbReference type="RefSeq" id="WP_079415297.1">
    <property type="nucleotide sequence ID" value="NZ_MBTG01000023.1"/>
</dbReference>
<dbReference type="InterPro" id="IPR003593">
    <property type="entry name" value="AAA+_ATPase"/>
</dbReference>
<keyword evidence="2" id="KW-0813">Transport</keyword>
<dbReference type="PROSITE" id="PS00211">
    <property type="entry name" value="ABC_TRANSPORTER_1"/>
    <property type="match status" value="1"/>
</dbReference>
<evidence type="ECO:0000256" key="5">
    <source>
        <dbReference type="ARBA" id="ARBA00022741"/>
    </source>
</evidence>
<dbReference type="InterPro" id="IPR036640">
    <property type="entry name" value="ABC1_TM_sf"/>
</dbReference>
<dbReference type="SMART" id="SM00382">
    <property type="entry name" value="AAA"/>
    <property type="match status" value="1"/>
</dbReference>
<comment type="caution">
    <text evidence="12">The sequence shown here is derived from an EMBL/GenBank/DDBJ whole genome shotgun (WGS) entry which is preliminary data.</text>
</comment>
<keyword evidence="7 9" id="KW-1133">Transmembrane helix</keyword>
<keyword evidence="3" id="KW-1003">Cell membrane</keyword>
<feature type="domain" description="ABC transmembrane type-1" evidence="11">
    <location>
        <begin position="21"/>
        <end position="304"/>
    </location>
</feature>
<evidence type="ECO:0000256" key="4">
    <source>
        <dbReference type="ARBA" id="ARBA00022692"/>
    </source>
</evidence>
<dbReference type="PANTHER" id="PTHR43394:SF1">
    <property type="entry name" value="ATP-BINDING CASSETTE SUB-FAMILY B MEMBER 10, MITOCHONDRIAL"/>
    <property type="match status" value="1"/>
</dbReference>
<evidence type="ECO:0000259" key="10">
    <source>
        <dbReference type="PROSITE" id="PS50893"/>
    </source>
</evidence>
<comment type="subcellular location">
    <subcellularLocation>
        <location evidence="1">Cell membrane</location>
        <topology evidence="1">Multi-pass membrane protein</topology>
    </subcellularLocation>
</comment>
<evidence type="ECO:0000256" key="7">
    <source>
        <dbReference type="ARBA" id="ARBA00022989"/>
    </source>
</evidence>
<dbReference type="InterPro" id="IPR011527">
    <property type="entry name" value="ABC1_TM_dom"/>
</dbReference>
<evidence type="ECO:0000256" key="8">
    <source>
        <dbReference type="ARBA" id="ARBA00023136"/>
    </source>
</evidence>
<dbReference type="GO" id="GO:0005524">
    <property type="term" value="F:ATP binding"/>
    <property type="evidence" value="ECO:0007669"/>
    <property type="project" value="UniProtKB-KW"/>
</dbReference>
<sequence length="581" mass="64913">MFTVLKKLAWFFRMNWKRYTIAIGLLIIVGIIDVIPPKLIGYAIDGIHMGTLTGSKLVQLLAFWGALIVAGYGLSYVWLYQLFGGAFVLERILRSRLMRQLLRMTPTFYERNRTGDLMARATNDLQAVSTTAGFGILTFVDSTLFMLTILAMMGFFISWKLTLAAIIPLPFMAIAITVYGSRIHERFIRAQDAFGQMNDRVLETIAGVRVIRAFVQEKASEQSFKTMTDDVFRKNIAVAIIDALFEPTVKILVGISYLIGLCYGGYMVFHSELTLGELVSFNTFLGMLIWPMFAIGELMNIMQRGNASLDRVNETLGYKPDVKEDPQAKTLLLPNTISFQNVTFRYPSSSIDNLVNISFHLQRGQTLGIVGRTGSGKTTLLKQLLREYPPGQGAIKLSDTPIEQLSIDTVLGWIGYVPQEPVLFSKTVRENIMFGQSGGSEDQLQQALELAAFRKDVEFLPEGLQTLVGERGVALSGGQKQRVSIARALYVDPEILMLDDALSAVDAKTEAEIIRGIRSERAGKTTLITTHRLSAVQHADWIVVLDEGYIVEEGTHEQLIALGGWYKEQYDRQQLEETTQA</sequence>
<evidence type="ECO:0000256" key="9">
    <source>
        <dbReference type="SAM" id="Phobius"/>
    </source>
</evidence>
<dbReference type="GO" id="GO:0016887">
    <property type="term" value="F:ATP hydrolysis activity"/>
    <property type="evidence" value="ECO:0007669"/>
    <property type="project" value="InterPro"/>
</dbReference>
<keyword evidence="8 9" id="KW-0472">Membrane</keyword>
<feature type="transmembrane region" description="Helical" evidence="9">
    <location>
        <begin position="64"/>
        <end position="89"/>
    </location>
</feature>
<dbReference type="FunFam" id="1.20.1560.10:FF:000011">
    <property type="entry name" value="Multidrug ABC transporter ATP-binding protein"/>
    <property type="match status" value="1"/>
</dbReference>
<dbReference type="InterPro" id="IPR039421">
    <property type="entry name" value="Type_1_exporter"/>
</dbReference>
<evidence type="ECO:0000256" key="3">
    <source>
        <dbReference type="ARBA" id="ARBA00022475"/>
    </source>
</evidence>
<evidence type="ECO:0000313" key="12">
    <source>
        <dbReference type="EMBL" id="OPH53311.1"/>
    </source>
</evidence>
<name>A0A1V4HFE1_9BACL</name>
<dbReference type="Gene3D" id="1.20.1560.10">
    <property type="entry name" value="ABC transporter type 1, transmembrane domain"/>
    <property type="match status" value="1"/>
</dbReference>
<dbReference type="GO" id="GO:0005886">
    <property type="term" value="C:plasma membrane"/>
    <property type="evidence" value="ECO:0007669"/>
    <property type="project" value="UniProtKB-SubCell"/>
</dbReference>
<dbReference type="STRING" id="1469647.BC351_05385"/>
<dbReference type="OrthoDB" id="9770415at2"/>
<evidence type="ECO:0000256" key="2">
    <source>
        <dbReference type="ARBA" id="ARBA00022448"/>
    </source>
</evidence>
<proteinExistence type="predicted"/>
<feature type="transmembrane region" description="Helical" evidence="9">
    <location>
        <begin position="251"/>
        <end position="269"/>
    </location>
</feature>
<evidence type="ECO:0000313" key="13">
    <source>
        <dbReference type="Proteomes" id="UP000190626"/>
    </source>
</evidence>
<keyword evidence="6 12" id="KW-0067">ATP-binding</keyword>
<keyword evidence="5" id="KW-0547">Nucleotide-binding</keyword>
<dbReference type="SUPFAM" id="SSF90123">
    <property type="entry name" value="ABC transporter transmembrane region"/>
    <property type="match status" value="1"/>
</dbReference>
<accession>A0A1V4HFE1</accession>
<evidence type="ECO:0000256" key="6">
    <source>
        <dbReference type="ARBA" id="ARBA00022840"/>
    </source>
</evidence>
<gene>
    <name evidence="12" type="ORF">BC351_05385</name>
</gene>
<dbReference type="SUPFAM" id="SSF52540">
    <property type="entry name" value="P-loop containing nucleoside triphosphate hydrolases"/>
    <property type="match status" value="1"/>
</dbReference>
<dbReference type="InterPro" id="IPR027417">
    <property type="entry name" value="P-loop_NTPase"/>
</dbReference>
<dbReference type="GO" id="GO:0015421">
    <property type="term" value="F:ABC-type oligopeptide transporter activity"/>
    <property type="evidence" value="ECO:0007669"/>
    <property type="project" value="TreeGrafter"/>
</dbReference>
<dbReference type="AlphaFoldDB" id="A0A1V4HFE1"/>
<protein>
    <submittedName>
        <fullName evidence="12">Multidrug ABC transporter permease/ATP-binding protein</fullName>
    </submittedName>
</protein>
<dbReference type="InterPro" id="IPR003439">
    <property type="entry name" value="ABC_transporter-like_ATP-bd"/>
</dbReference>
<keyword evidence="13" id="KW-1185">Reference proteome</keyword>
<feature type="transmembrane region" description="Helical" evidence="9">
    <location>
        <begin position="134"/>
        <end position="157"/>
    </location>
</feature>
<evidence type="ECO:0000256" key="1">
    <source>
        <dbReference type="ARBA" id="ARBA00004651"/>
    </source>
</evidence>
<dbReference type="InterPro" id="IPR017871">
    <property type="entry name" value="ABC_transporter-like_CS"/>
</dbReference>